<keyword evidence="1" id="KW-0175">Coiled coil</keyword>
<proteinExistence type="predicted"/>
<organism evidence="3 4">
    <name type="scientific">Penicillium arizonense</name>
    <dbReference type="NCBI Taxonomy" id="1835702"/>
    <lineage>
        <taxon>Eukaryota</taxon>
        <taxon>Fungi</taxon>
        <taxon>Dikarya</taxon>
        <taxon>Ascomycota</taxon>
        <taxon>Pezizomycotina</taxon>
        <taxon>Eurotiomycetes</taxon>
        <taxon>Eurotiomycetidae</taxon>
        <taxon>Eurotiales</taxon>
        <taxon>Aspergillaceae</taxon>
        <taxon>Penicillium</taxon>
    </lineage>
</organism>
<evidence type="ECO:0000256" key="1">
    <source>
        <dbReference type="SAM" id="Coils"/>
    </source>
</evidence>
<evidence type="ECO:0000313" key="4">
    <source>
        <dbReference type="Proteomes" id="UP000177622"/>
    </source>
</evidence>
<dbReference type="GeneID" id="34582389"/>
<evidence type="ECO:0000313" key="3">
    <source>
        <dbReference type="EMBL" id="OGE47020.1"/>
    </source>
</evidence>
<reference evidence="3 4" key="1">
    <citation type="journal article" date="2016" name="Sci. Rep.">
        <title>Penicillium arizonense, a new, genome sequenced fungal species, reveals a high chemical diversity in secreted metabolites.</title>
        <authorList>
            <person name="Grijseels S."/>
            <person name="Nielsen J.C."/>
            <person name="Randelovic M."/>
            <person name="Nielsen J."/>
            <person name="Nielsen K.F."/>
            <person name="Workman M."/>
            <person name="Frisvad J.C."/>
        </authorList>
    </citation>
    <scope>NUCLEOTIDE SEQUENCE [LARGE SCALE GENOMIC DNA]</scope>
    <source>
        <strain evidence="3 4">CBS 141311</strain>
    </source>
</reference>
<protein>
    <submittedName>
        <fullName evidence="3">Uncharacterized protein</fullName>
    </submittedName>
</protein>
<sequence length="142" mass="15671">MASYRPPTPSPKTVEMDHPEILHTIATLNARSLRAEKIIAKYERELAIERQSHRETNKELYETSKVAELLYNVNRKLGAATDYILKQQGMSLDDLEPKSVEALINSLIQQGEDVARPTSEANGERLAGSAGTCPGGMNSTTM</sequence>
<comment type="caution">
    <text evidence="3">The sequence shown here is derived from an EMBL/GenBank/DDBJ whole genome shotgun (WGS) entry which is preliminary data.</text>
</comment>
<dbReference type="OrthoDB" id="4283126at2759"/>
<evidence type="ECO:0000256" key="2">
    <source>
        <dbReference type="SAM" id="MobiDB-lite"/>
    </source>
</evidence>
<feature type="coiled-coil region" evidence="1">
    <location>
        <begin position="25"/>
        <end position="59"/>
    </location>
</feature>
<dbReference type="AlphaFoldDB" id="A0A1F5L202"/>
<feature type="region of interest" description="Disordered" evidence="2">
    <location>
        <begin position="114"/>
        <end position="142"/>
    </location>
</feature>
<gene>
    <name evidence="3" type="ORF">PENARI_c074G09142</name>
</gene>
<dbReference type="Proteomes" id="UP000177622">
    <property type="component" value="Unassembled WGS sequence"/>
</dbReference>
<keyword evidence="4" id="KW-1185">Reference proteome</keyword>
<dbReference type="EMBL" id="LXJU01000074">
    <property type="protein sequence ID" value="OGE47020.1"/>
    <property type="molecule type" value="Genomic_DNA"/>
</dbReference>
<name>A0A1F5L202_PENAI</name>
<dbReference type="RefSeq" id="XP_022482487.1">
    <property type="nucleotide sequence ID" value="XM_022637655.1"/>
</dbReference>
<accession>A0A1F5L202</accession>